<evidence type="ECO:0000313" key="8">
    <source>
        <dbReference type="EMBL" id="KAG0262611.1"/>
    </source>
</evidence>
<comment type="similarity">
    <text evidence="2">Belongs to the amino acid/polyamine transporter 2 family.</text>
</comment>
<feature type="transmembrane region" description="Helical" evidence="6">
    <location>
        <begin position="155"/>
        <end position="172"/>
    </location>
</feature>
<accession>A0A9P6Q7X3</accession>
<proteinExistence type="inferred from homology"/>
<dbReference type="OrthoDB" id="40134at2759"/>
<evidence type="ECO:0000313" key="9">
    <source>
        <dbReference type="Proteomes" id="UP000807716"/>
    </source>
</evidence>
<sequence>MTKATVEKLQAVDVESISSNGSIGGSDDKYANAPAGKASNFQAYVNVVSVLAGAGTLGLPAALRDAGWVGLAILALACAMAIYSNQKLIQCLYYDGKTRLREYPHVAQAAFGLPGRIIVTFFYNTIAIGGPVLYLILTGTNIHDLASAAGSTITIQQWIMIAAAIMAVPIVVTKTMREVAFLSIFGALTTTIVVIIVSIAAIIDNSGKDLVLKPNGQMEPIHHDVVIPRNLPLALATFAFSYGGNVVFPHVEESMKHKKSWNKIIFYGIMTVTVLYFVCSTTGYAVYGDIVESPIYLNLPSGPVRTISTILITLHVLLAIPLFLTTFNLQIESALRLEERGFSFKKEWSFRAIIRIASMVMCAAIACVVPHFGEVMSLLGALSDGMLTFVFPVVFYLKLFGFRSVGKLELCAMILIIIIGTAGAAIGTVDAVRELIEAVRND</sequence>
<keyword evidence="3 6" id="KW-0812">Transmembrane</keyword>
<dbReference type="AlphaFoldDB" id="A0A9P6Q7X3"/>
<evidence type="ECO:0000259" key="7">
    <source>
        <dbReference type="Pfam" id="PF01490"/>
    </source>
</evidence>
<evidence type="ECO:0000256" key="6">
    <source>
        <dbReference type="SAM" id="Phobius"/>
    </source>
</evidence>
<reference evidence="8" key="1">
    <citation type="journal article" date="2020" name="Fungal Divers.">
        <title>Resolving the Mortierellaceae phylogeny through synthesis of multi-gene phylogenetics and phylogenomics.</title>
        <authorList>
            <person name="Vandepol N."/>
            <person name="Liber J."/>
            <person name="Desiro A."/>
            <person name="Na H."/>
            <person name="Kennedy M."/>
            <person name="Barry K."/>
            <person name="Grigoriev I.V."/>
            <person name="Miller A.N."/>
            <person name="O'Donnell K."/>
            <person name="Stajich J.E."/>
            <person name="Bonito G."/>
        </authorList>
    </citation>
    <scope>NUCLEOTIDE SEQUENCE</scope>
    <source>
        <strain evidence="8">BC1065</strain>
    </source>
</reference>
<gene>
    <name evidence="8" type="ORF">DFQ27_002232</name>
</gene>
<dbReference type="EMBL" id="JAAAJB010000182">
    <property type="protein sequence ID" value="KAG0262611.1"/>
    <property type="molecule type" value="Genomic_DNA"/>
</dbReference>
<evidence type="ECO:0000256" key="1">
    <source>
        <dbReference type="ARBA" id="ARBA00004141"/>
    </source>
</evidence>
<feature type="transmembrane region" description="Helical" evidence="6">
    <location>
        <begin position="352"/>
        <end position="372"/>
    </location>
</feature>
<feature type="transmembrane region" description="Helical" evidence="6">
    <location>
        <begin position="378"/>
        <end position="398"/>
    </location>
</feature>
<dbReference type="Proteomes" id="UP000807716">
    <property type="component" value="Unassembled WGS sequence"/>
</dbReference>
<dbReference type="PANTHER" id="PTHR22950:SF349">
    <property type="entry name" value="AMINO ACID TRANSPORTER TRANSMEMBRANE DOMAIN-CONTAINING PROTEIN"/>
    <property type="match status" value="1"/>
</dbReference>
<name>A0A9P6Q7X3_9FUNG</name>
<dbReference type="InterPro" id="IPR013057">
    <property type="entry name" value="AA_transpt_TM"/>
</dbReference>
<feature type="transmembrane region" description="Helical" evidence="6">
    <location>
        <begin position="179"/>
        <end position="203"/>
    </location>
</feature>
<organism evidence="8 9">
    <name type="scientific">Actinomortierella ambigua</name>
    <dbReference type="NCBI Taxonomy" id="1343610"/>
    <lineage>
        <taxon>Eukaryota</taxon>
        <taxon>Fungi</taxon>
        <taxon>Fungi incertae sedis</taxon>
        <taxon>Mucoromycota</taxon>
        <taxon>Mortierellomycotina</taxon>
        <taxon>Mortierellomycetes</taxon>
        <taxon>Mortierellales</taxon>
        <taxon>Mortierellaceae</taxon>
        <taxon>Actinomortierella</taxon>
    </lineage>
</organism>
<dbReference type="Pfam" id="PF01490">
    <property type="entry name" value="Aa_trans"/>
    <property type="match status" value="1"/>
</dbReference>
<comment type="caution">
    <text evidence="8">The sequence shown here is derived from an EMBL/GenBank/DDBJ whole genome shotgun (WGS) entry which is preliminary data.</text>
</comment>
<feature type="transmembrane region" description="Helical" evidence="6">
    <location>
        <begin position="106"/>
        <end position="135"/>
    </location>
</feature>
<feature type="transmembrane region" description="Helical" evidence="6">
    <location>
        <begin position="233"/>
        <end position="252"/>
    </location>
</feature>
<feature type="transmembrane region" description="Helical" evidence="6">
    <location>
        <begin position="410"/>
        <end position="429"/>
    </location>
</feature>
<evidence type="ECO:0000256" key="2">
    <source>
        <dbReference type="ARBA" id="ARBA00008066"/>
    </source>
</evidence>
<evidence type="ECO:0000256" key="3">
    <source>
        <dbReference type="ARBA" id="ARBA00022692"/>
    </source>
</evidence>
<dbReference type="PANTHER" id="PTHR22950">
    <property type="entry name" value="AMINO ACID TRANSPORTER"/>
    <property type="match status" value="1"/>
</dbReference>
<feature type="transmembrane region" description="Helical" evidence="6">
    <location>
        <begin position="307"/>
        <end position="331"/>
    </location>
</feature>
<comment type="subcellular location">
    <subcellularLocation>
        <location evidence="1">Membrane</location>
        <topology evidence="1">Multi-pass membrane protein</topology>
    </subcellularLocation>
</comment>
<keyword evidence="4 6" id="KW-1133">Transmembrane helix</keyword>
<keyword evidence="5 6" id="KW-0472">Membrane</keyword>
<dbReference type="GO" id="GO:0005774">
    <property type="term" value="C:vacuolar membrane"/>
    <property type="evidence" value="ECO:0007669"/>
    <property type="project" value="TreeGrafter"/>
</dbReference>
<feature type="transmembrane region" description="Helical" evidence="6">
    <location>
        <begin position="43"/>
        <end position="62"/>
    </location>
</feature>
<feature type="transmembrane region" description="Helical" evidence="6">
    <location>
        <begin position="68"/>
        <end position="85"/>
    </location>
</feature>
<dbReference type="GO" id="GO:0015179">
    <property type="term" value="F:L-amino acid transmembrane transporter activity"/>
    <property type="evidence" value="ECO:0007669"/>
    <property type="project" value="TreeGrafter"/>
</dbReference>
<feature type="transmembrane region" description="Helical" evidence="6">
    <location>
        <begin position="264"/>
        <end position="287"/>
    </location>
</feature>
<evidence type="ECO:0000256" key="4">
    <source>
        <dbReference type="ARBA" id="ARBA00022989"/>
    </source>
</evidence>
<protein>
    <recommendedName>
        <fullName evidence="7">Amino acid transporter transmembrane domain-containing protein</fullName>
    </recommendedName>
</protein>
<evidence type="ECO:0000256" key="5">
    <source>
        <dbReference type="ARBA" id="ARBA00023136"/>
    </source>
</evidence>
<feature type="domain" description="Amino acid transporter transmembrane" evidence="7">
    <location>
        <begin position="37"/>
        <end position="429"/>
    </location>
</feature>
<keyword evidence="9" id="KW-1185">Reference proteome</keyword>